<feature type="coiled-coil region" evidence="1">
    <location>
        <begin position="14"/>
        <end position="41"/>
    </location>
</feature>
<reference evidence="2 3" key="1">
    <citation type="submission" date="2022-02" db="EMBL/GenBank/DDBJ databases">
        <title>Description of Brenneria tiliae sp. nov. isolated from symptomatic Tilia x moltkei and Tilia x europaea trees in the UK.</title>
        <authorList>
            <person name="Kile H."/>
        </authorList>
    </citation>
    <scope>NUCLEOTIDE SEQUENCE [LARGE SCALE GENOMIC DNA]</scope>
    <source>
        <strain evidence="2 3">MC1SB4.1</strain>
    </source>
</reference>
<comment type="caution">
    <text evidence="2">The sequence shown here is derived from an EMBL/GenBank/DDBJ whole genome shotgun (WGS) entry which is preliminary data.</text>
</comment>
<accession>A0ABT0MS54</accession>
<sequence length="48" mass="5563">MRKVEGAAFCPETREIRRRRLASTESQIAKLERRRALLIKALAPDKPE</sequence>
<evidence type="ECO:0008006" key="4">
    <source>
        <dbReference type="Google" id="ProtNLM"/>
    </source>
</evidence>
<evidence type="ECO:0000313" key="2">
    <source>
        <dbReference type="EMBL" id="MCL2892024.1"/>
    </source>
</evidence>
<name>A0ABT0MS54_9GAMM</name>
<keyword evidence="3" id="KW-1185">Reference proteome</keyword>
<evidence type="ECO:0000313" key="3">
    <source>
        <dbReference type="Proteomes" id="UP001203069"/>
    </source>
</evidence>
<dbReference type="EMBL" id="JAKPBZ010000106">
    <property type="protein sequence ID" value="MCL2892024.1"/>
    <property type="molecule type" value="Genomic_DNA"/>
</dbReference>
<organism evidence="2 3">
    <name type="scientific">Brenneria tiliae</name>
    <dbReference type="NCBI Taxonomy" id="2914984"/>
    <lineage>
        <taxon>Bacteria</taxon>
        <taxon>Pseudomonadati</taxon>
        <taxon>Pseudomonadota</taxon>
        <taxon>Gammaproteobacteria</taxon>
        <taxon>Enterobacterales</taxon>
        <taxon>Pectobacteriaceae</taxon>
        <taxon>Brenneria</taxon>
    </lineage>
</organism>
<keyword evidence="1" id="KW-0175">Coiled coil</keyword>
<dbReference type="Proteomes" id="UP001203069">
    <property type="component" value="Unassembled WGS sequence"/>
</dbReference>
<proteinExistence type="predicted"/>
<gene>
    <name evidence="2" type="ORF">MFP26_04830</name>
</gene>
<protein>
    <recommendedName>
        <fullName evidence="4">Transposase</fullName>
    </recommendedName>
</protein>
<evidence type="ECO:0000256" key="1">
    <source>
        <dbReference type="SAM" id="Coils"/>
    </source>
</evidence>
<dbReference type="RefSeq" id="WP_249243835.1">
    <property type="nucleotide sequence ID" value="NZ_JAKPBZ010000106.1"/>
</dbReference>